<organism evidence="2 3">
    <name type="scientific">Candidatus Lachnoclostridium stercoravium</name>
    <dbReference type="NCBI Taxonomy" id="2838633"/>
    <lineage>
        <taxon>Bacteria</taxon>
        <taxon>Bacillati</taxon>
        <taxon>Bacillota</taxon>
        <taxon>Clostridia</taxon>
        <taxon>Lachnospirales</taxon>
        <taxon>Lachnospiraceae</taxon>
    </lineage>
</organism>
<reference evidence="2" key="2">
    <citation type="submission" date="2021-04" db="EMBL/GenBank/DDBJ databases">
        <authorList>
            <person name="Gilroy R."/>
        </authorList>
    </citation>
    <scope>NUCLEOTIDE SEQUENCE</scope>
    <source>
        <strain evidence="2">CHK178-16964</strain>
    </source>
</reference>
<reference evidence="2" key="1">
    <citation type="journal article" date="2021" name="PeerJ">
        <title>Extensive microbial diversity within the chicken gut microbiome revealed by metagenomics and culture.</title>
        <authorList>
            <person name="Gilroy R."/>
            <person name="Ravi A."/>
            <person name="Getino M."/>
            <person name="Pursley I."/>
            <person name="Horton D.L."/>
            <person name="Alikhan N.F."/>
            <person name="Baker D."/>
            <person name="Gharbi K."/>
            <person name="Hall N."/>
            <person name="Watson M."/>
            <person name="Adriaenssens E.M."/>
            <person name="Foster-Nyarko E."/>
            <person name="Jarju S."/>
            <person name="Secka A."/>
            <person name="Antonio M."/>
            <person name="Oren A."/>
            <person name="Chaudhuri R.R."/>
            <person name="La Ragione R."/>
            <person name="Hildebrand F."/>
            <person name="Pallen M.J."/>
        </authorList>
    </citation>
    <scope>NUCLEOTIDE SEQUENCE</scope>
    <source>
        <strain evidence="2">CHK178-16964</strain>
    </source>
</reference>
<protein>
    <submittedName>
        <fullName evidence="2">ATPase</fullName>
    </submittedName>
</protein>
<evidence type="ECO:0000313" key="2">
    <source>
        <dbReference type="EMBL" id="HJA72244.1"/>
    </source>
</evidence>
<comment type="caution">
    <text evidence="2">The sequence shown here is derived from an EMBL/GenBank/DDBJ whole genome shotgun (WGS) entry which is preliminary data.</text>
</comment>
<dbReference type="EMBL" id="DWZA01000100">
    <property type="protein sequence ID" value="HJA72244.1"/>
    <property type="molecule type" value="Genomic_DNA"/>
</dbReference>
<keyword evidence="1" id="KW-0175">Coiled coil</keyword>
<sequence length="103" mass="11736">MDNLISKISEIESAASAIMDSANEKKQQLAADMAAKTAAFDEELEKETSEELERLRSSMEQELEKQLEAERASTDALIVRLQESYDKHHVKYVQELFEQMVKG</sequence>
<accession>A0A9D2HKM7</accession>
<gene>
    <name evidence="2" type="ORF">IAA07_11840</name>
</gene>
<proteinExistence type="predicted"/>
<dbReference type="Proteomes" id="UP000823900">
    <property type="component" value="Unassembled WGS sequence"/>
</dbReference>
<evidence type="ECO:0000256" key="1">
    <source>
        <dbReference type="SAM" id="Coils"/>
    </source>
</evidence>
<evidence type="ECO:0000313" key="3">
    <source>
        <dbReference type="Proteomes" id="UP000823900"/>
    </source>
</evidence>
<dbReference type="AlphaFoldDB" id="A0A9D2HKM7"/>
<name>A0A9D2HKM7_9FIRM</name>
<feature type="coiled-coil region" evidence="1">
    <location>
        <begin position="19"/>
        <end position="72"/>
    </location>
</feature>